<feature type="region of interest" description="Disordered" evidence="1">
    <location>
        <begin position="36"/>
        <end position="73"/>
    </location>
</feature>
<keyword evidence="3" id="KW-1185">Reference proteome</keyword>
<comment type="caution">
    <text evidence="2">The sequence shown here is derived from an EMBL/GenBank/DDBJ whole genome shotgun (WGS) entry which is preliminary data.</text>
</comment>
<organism evidence="2 3">
    <name type="scientific">Eumeta variegata</name>
    <name type="common">Bagworm moth</name>
    <name type="synonym">Eumeta japonica</name>
    <dbReference type="NCBI Taxonomy" id="151549"/>
    <lineage>
        <taxon>Eukaryota</taxon>
        <taxon>Metazoa</taxon>
        <taxon>Ecdysozoa</taxon>
        <taxon>Arthropoda</taxon>
        <taxon>Hexapoda</taxon>
        <taxon>Insecta</taxon>
        <taxon>Pterygota</taxon>
        <taxon>Neoptera</taxon>
        <taxon>Endopterygota</taxon>
        <taxon>Lepidoptera</taxon>
        <taxon>Glossata</taxon>
        <taxon>Ditrysia</taxon>
        <taxon>Tineoidea</taxon>
        <taxon>Psychidae</taxon>
        <taxon>Oiketicinae</taxon>
        <taxon>Eumeta</taxon>
    </lineage>
</organism>
<accession>A0A4C1WU51</accession>
<evidence type="ECO:0000313" key="2">
    <source>
        <dbReference type="EMBL" id="GBP53719.1"/>
    </source>
</evidence>
<evidence type="ECO:0000313" key="3">
    <source>
        <dbReference type="Proteomes" id="UP000299102"/>
    </source>
</evidence>
<evidence type="ECO:0000256" key="1">
    <source>
        <dbReference type="SAM" id="MobiDB-lite"/>
    </source>
</evidence>
<name>A0A4C1WU51_EUMVA</name>
<proteinExistence type="predicted"/>
<dbReference type="EMBL" id="BGZK01000632">
    <property type="protein sequence ID" value="GBP53719.1"/>
    <property type="molecule type" value="Genomic_DNA"/>
</dbReference>
<reference evidence="2 3" key="1">
    <citation type="journal article" date="2019" name="Commun. Biol.">
        <title>The bagworm genome reveals a unique fibroin gene that provides high tensile strength.</title>
        <authorList>
            <person name="Kono N."/>
            <person name="Nakamura H."/>
            <person name="Ohtoshi R."/>
            <person name="Tomita M."/>
            <person name="Numata K."/>
            <person name="Arakawa K."/>
        </authorList>
    </citation>
    <scope>NUCLEOTIDE SEQUENCE [LARGE SCALE GENOMIC DNA]</scope>
</reference>
<dbReference type="Proteomes" id="UP000299102">
    <property type="component" value="Unassembled WGS sequence"/>
</dbReference>
<sequence length="73" mass="8319">MKRTTITPTHWTKYNSGRNSVIAFVNIELNMRNEYGGRRPKGSEHVPELGRRARRAGGLIAYSGARRRPRAQP</sequence>
<feature type="compositionally biased region" description="Basic and acidic residues" evidence="1">
    <location>
        <begin position="36"/>
        <end position="51"/>
    </location>
</feature>
<dbReference type="AlphaFoldDB" id="A0A4C1WU51"/>
<gene>
    <name evidence="2" type="ORF">EVAR_39873_1</name>
</gene>
<protein>
    <submittedName>
        <fullName evidence="2">Uncharacterized protein</fullName>
    </submittedName>
</protein>